<dbReference type="InterPro" id="IPR020904">
    <property type="entry name" value="Sc_DH/Rdtase_CS"/>
</dbReference>
<dbReference type="OrthoDB" id="5371740at2759"/>
<dbReference type="GO" id="GO:0016616">
    <property type="term" value="F:oxidoreductase activity, acting on the CH-OH group of donors, NAD or NADP as acceptor"/>
    <property type="evidence" value="ECO:0007669"/>
    <property type="project" value="TreeGrafter"/>
</dbReference>
<sequence>MSRQSVPIDFTKQYDLSALQGRAALVTGGASGIGAGVVKALGEAGAYVVIADIDQEAGEKYSYDLDATGCKTIFVKTDVTDWTSQVNAFKKAQEFSPNSVVDIVIAGAGIAGTSITQVPPFTGDNSGDPMPPTSFVDMINVNLTGVLYTATLAAYYWNLQGPPKPEQDNVLIVVASNIAYCPMPGFVGYSASKMGARGLWKSLRDTIQFKTSCRTNLLAPHIVRSPMTVDAQPILDGAGIKVVEISECVDCLLRFCCDREIRGRAVQVNPGKAFDLHDNLNDMDGAKAFKEHWEKDTRLVWDLFDESRQMSMS</sequence>
<dbReference type="InterPro" id="IPR002347">
    <property type="entry name" value="SDR_fam"/>
</dbReference>
<evidence type="ECO:0000256" key="2">
    <source>
        <dbReference type="ARBA" id="ARBA00022857"/>
    </source>
</evidence>
<dbReference type="PROSITE" id="PS00061">
    <property type="entry name" value="ADH_SHORT"/>
    <property type="match status" value="1"/>
</dbReference>
<comment type="similarity">
    <text evidence="1">Belongs to the short-chain dehydrogenases/reductases (SDR) family.</text>
</comment>
<dbReference type="Proteomes" id="UP000073492">
    <property type="component" value="Unassembled WGS sequence"/>
</dbReference>
<dbReference type="PANTHER" id="PTHR44229">
    <property type="entry name" value="15-HYDROXYPROSTAGLANDIN DEHYDROGENASE [NAD(+)]"/>
    <property type="match status" value="1"/>
</dbReference>
<evidence type="ECO:0000313" key="4">
    <source>
        <dbReference type="EMBL" id="KXT12384.1"/>
    </source>
</evidence>
<reference evidence="4 5" key="1">
    <citation type="submission" date="2015-07" db="EMBL/GenBank/DDBJ databases">
        <title>Comparative genomics of the Sigatoka disease complex on banana suggests a link between parallel evolutionary changes in Pseudocercospora fijiensis and Pseudocercospora eumusae and increased virulence on the banana host.</title>
        <authorList>
            <person name="Chang T.-C."/>
            <person name="Salvucci A."/>
            <person name="Crous P.W."/>
            <person name="Stergiopoulos I."/>
        </authorList>
    </citation>
    <scope>NUCLEOTIDE SEQUENCE [LARGE SCALE GENOMIC DNA]</scope>
    <source>
        <strain evidence="4 5">CBS 116634</strain>
    </source>
</reference>
<organism evidence="4 5">
    <name type="scientific">Pseudocercospora musae</name>
    <dbReference type="NCBI Taxonomy" id="113226"/>
    <lineage>
        <taxon>Eukaryota</taxon>
        <taxon>Fungi</taxon>
        <taxon>Dikarya</taxon>
        <taxon>Ascomycota</taxon>
        <taxon>Pezizomycotina</taxon>
        <taxon>Dothideomycetes</taxon>
        <taxon>Dothideomycetidae</taxon>
        <taxon>Mycosphaerellales</taxon>
        <taxon>Mycosphaerellaceae</taxon>
        <taxon>Pseudocercospora</taxon>
    </lineage>
</organism>
<gene>
    <name evidence="4" type="ORF">AC579_1706</name>
</gene>
<dbReference type="Gene3D" id="3.40.50.720">
    <property type="entry name" value="NAD(P)-binding Rossmann-like Domain"/>
    <property type="match status" value="1"/>
</dbReference>
<dbReference type="Pfam" id="PF00106">
    <property type="entry name" value="adh_short"/>
    <property type="match status" value="1"/>
</dbReference>
<keyword evidence="2" id="KW-0521">NADP</keyword>
<keyword evidence="5" id="KW-1185">Reference proteome</keyword>
<evidence type="ECO:0000256" key="1">
    <source>
        <dbReference type="ARBA" id="ARBA00006484"/>
    </source>
</evidence>
<dbReference type="GO" id="GO:0005737">
    <property type="term" value="C:cytoplasm"/>
    <property type="evidence" value="ECO:0007669"/>
    <property type="project" value="TreeGrafter"/>
</dbReference>
<proteinExistence type="inferred from homology"/>
<name>A0A139ICG2_9PEZI</name>
<dbReference type="SUPFAM" id="SSF51735">
    <property type="entry name" value="NAD(P)-binding Rossmann-fold domains"/>
    <property type="match status" value="1"/>
</dbReference>
<comment type="caution">
    <text evidence="4">The sequence shown here is derived from an EMBL/GenBank/DDBJ whole genome shotgun (WGS) entry which is preliminary data.</text>
</comment>
<keyword evidence="3" id="KW-0560">Oxidoreductase</keyword>
<dbReference type="InterPro" id="IPR036291">
    <property type="entry name" value="NAD(P)-bd_dom_sf"/>
</dbReference>
<protein>
    <submittedName>
        <fullName evidence="4">Uncharacterized protein</fullName>
    </submittedName>
</protein>
<dbReference type="EMBL" id="LFZO01000153">
    <property type="protein sequence ID" value="KXT12384.1"/>
    <property type="molecule type" value="Genomic_DNA"/>
</dbReference>
<accession>A0A139ICG2</accession>
<dbReference type="PRINTS" id="PR00081">
    <property type="entry name" value="GDHRDH"/>
</dbReference>
<dbReference type="PANTHER" id="PTHR44229:SF4">
    <property type="entry name" value="15-HYDROXYPROSTAGLANDIN DEHYDROGENASE [NAD(+)]"/>
    <property type="match status" value="1"/>
</dbReference>
<dbReference type="STRING" id="113226.A0A139ICG2"/>
<evidence type="ECO:0000256" key="3">
    <source>
        <dbReference type="ARBA" id="ARBA00023002"/>
    </source>
</evidence>
<evidence type="ECO:0000313" key="5">
    <source>
        <dbReference type="Proteomes" id="UP000073492"/>
    </source>
</evidence>
<dbReference type="AlphaFoldDB" id="A0A139ICG2"/>